<accession>A0A3B3U9V3</accession>
<dbReference type="GO" id="GO:0016020">
    <property type="term" value="C:membrane"/>
    <property type="evidence" value="ECO:0007669"/>
    <property type="project" value="UniProtKB-SubCell"/>
</dbReference>
<sequence length="190" mass="22137">MDLEDKMNRSYCTKPDKKLFEHTILPGLYILVFVIGLVLNVWGMKSLLHNWKKLWSINILVLNLGLADMLYLLTHPFLIVYYLKGNKWIFGDRFCKVIRFCFNLNLYGSIGFLTCISVYRYLSVVHPTRVMGRLTTTHSVIISAIIWILVSAQSLPDMLFEKNDDCSFINLPHLFLLTKCIFYFCTLPVL</sequence>
<keyword evidence="4 5" id="KW-0472">Membrane</keyword>
<dbReference type="SUPFAM" id="SSF81321">
    <property type="entry name" value="Family A G protein-coupled receptor-like"/>
    <property type="match status" value="1"/>
</dbReference>
<dbReference type="Gene3D" id="1.20.1070.10">
    <property type="entry name" value="Rhodopsin 7-helix transmembrane proteins"/>
    <property type="match status" value="1"/>
</dbReference>
<proteinExistence type="predicted"/>
<dbReference type="InterPro" id="IPR027294">
    <property type="entry name" value="NPS_rcpt"/>
</dbReference>
<evidence type="ECO:0000259" key="6">
    <source>
        <dbReference type="PROSITE" id="PS50262"/>
    </source>
</evidence>
<keyword evidence="8" id="KW-1185">Reference proteome</keyword>
<feature type="transmembrane region" description="Helical" evidence="5">
    <location>
        <begin position="55"/>
        <end position="83"/>
    </location>
</feature>
<evidence type="ECO:0000256" key="4">
    <source>
        <dbReference type="ARBA" id="ARBA00023136"/>
    </source>
</evidence>
<dbReference type="Proteomes" id="UP000261500">
    <property type="component" value="Unplaced"/>
</dbReference>
<evidence type="ECO:0000313" key="7">
    <source>
        <dbReference type="Ensembl" id="ENSPLAP00000010095.1"/>
    </source>
</evidence>
<dbReference type="PRINTS" id="PR01157">
    <property type="entry name" value="P2YPURNOCPTR"/>
</dbReference>
<feature type="transmembrane region" description="Helical" evidence="5">
    <location>
        <begin position="24"/>
        <end position="43"/>
    </location>
</feature>
<dbReference type="Pfam" id="PF00001">
    <property type="entry name" value="7tm_1"/>
    <property type="match status" value="1"/>
</dbReference>
<organism evidence="7 8">
    <name type="scientific">Poecilia latipinna</name>
    <name type="common">sailfin molly</name>
    <dbReference type="NCBI Taxonomy" id="48699"/>
    <lineage>
        <taxon>Eukaryota</taxon>
        <taxon>Metazoa</taxon>
        <taxon>Chordata</taxon>
        <taxon>Craniata</taxon>
        <taxon>Vertebrata</taxon>
        <taxon>Euteleostomi</taxon>
        <taxon>Actinopterygii</taxon>
        <taxon>Neopterygii</taxon>
        <taxon>Teleostei</taxon>
        <taxon>Neoteleostei</taxon>
        <taxon>Acanthomorphata</taxon>
        <taxon>Ovalentaria</taxon>
        <taxon>Atherinomorphae</taxon>
        <taxon>Cyprinodontiformes</taxon>
        <taxon>Poeciliidae</taxon>
        <taxon>Poeciliinae</taxon>
        <taxon>Poecilia</taxon>
    </lineage>
</organism>
<protein>
    <submittedName>
        <fullName evidence="7">Si:dkey-78k11.9</fullName>
    </submittedName>
</protein>
<dbReference type="AlphaFoldDB" id="A0A3B3U9V3"/>
<feature type="transmembrane region" description="Helical" evidence="5">
    <location>
        <begin position="134"/>
        <end position="152"/>
    </location>
</feature>
<dbReference type="InterPro" id="IPR017452">
    <property type="entry name" value="GPCR_Rhodpsn_7TM"/>
</dbReference>
<dbReference type="InterPro" id="IPR000276">
    <property type="entry name" value="GPCR_Rhodpsn"/>
</dbReference>
<reference evidence="7" key="2">
    <citation type="submission" date="2025-09" db="UniProtKB">
        <authorList>
            <consortium name="Ensembl"/>
        </authorList>
    </citation>
    <scope>IDENTIFICATION</scope>
</reference>
<feature type="domain" description="G-protein coupled receptors family 1 profile" evidence="6">
    <location>
        <begin position="39"/>
        <end position="190"/>
    </location>
</feature>
<name>A0A3B3U9V3_9TELE</name>
<dbReference type="GO" id="GO:0008188">
    <property type="term" value="F:neuropeptide receptor activity"/>
    <property type="evidence" value="ECO:0007669"/>
    <property type="project" value="InterPro"/>
</dbReference>
<dbReference type="PRINTS" id="PR00237">
    <property type="entry name" value="GPCRRHODOPSN"/>
</dbReference>
<evidence type="ECO:0000256" key="3">
    <source>
        <dbReference type="ARBA" id="ARBA00022989"/>
    </source>
</evidence>
<dbReference type="PROSITE" id="PS50262">
    <property type="entry name" value="G_PROTEIN_RECEP_F1_2"/>
    <property type="match status" value="1"/>
</dbReference>
<evidence type="ECO:0000256" key="2">
    <source>
        <dbReference type="ARBA" id="ARBA00022692"/>
    </source>
</evidence>
<keyword evidence="3 5" id="KW-1133">Transmembrane helix</keyword>
<dbReference type="PANTHER" id="PTHR24244:SF0">
    <property type="entry name" value="G-PROTEIN COUPLED RECEPTORS FAMILY 1 PROFILE DOMAIN-CONTAINING PROTEIN"/>
    <property type="match status" value="1"/>
</dbReference>
<dbReference type="Ensembl" id="ENSPLAT00000000113.1">
    <property type="protein sequence ID" value="ENSPLAP00000010095.1"/>
    <property type="gene ID" value="ENSPLAG00000012958.1"/>
</dbReference>
<evidence type="ECO:0000256" key="5">
    <source>
        <dbReference type="SAM" id="Phobius"/>
    </source>
</evidence>
<feature type="transmembrane region" description="Helical" evidence="5">
    <location>
        <begin position="104"/>
        <end position="122"/>
    </location>
</feature>
<comment type="subcellular location">
    <subcellularLocation>
        <location evidence="1">Membrane</location>
    </subcellularLocation>
</comment>
<keyword evidence="2 5" id="KW-0812">Transmembrane</keyword>
<evidence type="ECO:0000313" key="8">
    <source>
        <dbReference type="Proteomes" id="UP000261500"/>
    </source>
</evidence>
<dbReference type="GeneTree" id="ENSGT00940000155094"/>
<reference evidence="7" key="1">
    <citation type="submission" date="2025-08" db="UniProtKB">
        <authorList>
            <consortium name="Ensembl"/>
        </authorList>
    </citation>
    <scope>IDENTIFICATION</scope>
</reference>
<dbReference type="PANTHER" id="PTHR24244">
    <property type="entry name" value="NEUROPEPTIDE S RECEPTOR"/>
    <property type="match status" value="1"/>
</dbReference>
<evidence type="ECO:0000256" key="1">
    <source>
        <dbReference type="ARBA" id="ARBA00004370"/>
    </source>
</evidence>